<evidence type="ECO:0000313" key="1">
    <source>
        <dbReference type="EMBL" id="OGD67525.1"/>
    </source>
</evidence>
<comment type="caution">
    <text evidence="1">The sequence shown here is derived from an EMBL/GenBank/DDBJ whole genome shotgun (WGS) entry which is preliminary data.</text>
</comment>
<accession>A0A1F5EJH0</accession>
<protein>
    <submittedName>
        <fullName evidence="1">Uncharacterized protein</fullName>
    </submittedName>
</protein>
<dbReference type="EMBL" id="MFAE01000004">
    <property type="protein sequence ID" value="OGD67525.1"/>
    <property type="molecule type" value="Genomic_DNA"/>
</dbReference>
<dbReference type="Proteomes" id="UP000179003">
    <property type="component" value="Unassembled WGS sequence"/>
</dbReference>
<reference evidence="1 2" key="1">
    <citation type="journal article" date="2016" name="Nat. Commun.">
        <title>Thousands of microbial genomes shed light on interconnected biogeochemical processes in an aquifer system.</title>
        <authorList>
            <person name="Anantharaman K."/>
            <person name="Brown C.T."/>
            <person name="Hug L.A."/>
            <person name="Sharon I."/>
            <person name="Castelle C.J."/>
            <person name="Probst A.J."/>
            <person name="Thomas B.C."/>
            <person name="Singh A."/>
            <person name="Wilkins M.J."/>
            <person name="Karaoz U."/>
            <person name="Brodie E.L."/>
            <person name="Williams K.H."/>
            <person name="Hubbard S.S."/>
            <person name="Banfield J.F."/>
        </authorList>
    </citation>
    <scope>NUCLEOTIDE SEQUENCE [LARGE SCALE GENOMIC DNA]</scope>
</reference>
<dbReference type="PANTHER" id="PTHR37948:SF1">
    <property type="entry name" value="BLL5189 PROTEIN"/>
    <property type="match status" value="1"/>
</dbReference>
<name>A0A1F5EJH0_9BACT</name>
<dbReference type="AlphaFoldDB" id="A0A1F5EJH0"/>
<gene>
    <name evidence="1" type="ORF">A2442_04135</name>
</gene>
<organism evidence="1 2">
    <name type="scientific">Candidatus Campbellbacteria bacterium RIFOXYC2_FULL_35_25</name>
    <dbReference type="NCBI Taxonomy" id="1797582"/>
    <lineage>
        <taxon>Bacteria</taxon>
        <taxon>Candidatus Campbelliibacteriota</taxon>
    </lineage>
</organism>
<dbReference type="STRING" id="1797582.A2442_04135"/>
<sequence length="170" mass="20689">MQKKIVKVNDKFQKGYRYELTEPVGRNFHPDFKPELTPKQMLALGVFGGKYMTDCKKEFPKSWFIRAKLSPEHHDDTLNFFHKHASQSLKVWREKGWINEEHDPRGWFQWYCRYYMGRRLSAEDERQIKRWKAISRHISQIRKNCRAKDLTCRPVQRQAVLHWAYDSRKM</sequence>
<dbReference type="PANTHER" id="PTHR37948">
    <property type="entry name" value="ZGC:113208"/>
    <property type="match status" value="1"/>
</dbReference>
<proteinExistence type="predicted"/>
<evidence type="ECO:0000313" key="2">
    <source>
        <dbReference type="Proteomes" id="UP000179003"/>
    </source>
</evidence>